<dbReference type="Proteomes" id="UP000515861">
    <property type="component" value="Chromosome"/>
</dbReference>
<keyword evidence="2" id="KW-0732">Signal</keyword>
<proteinExistence type="predicted"/>
<dbReference type="AlphaFoldDB" id="A0A7G9L1X6"/>
<dbReference type="KEGG" id="ssau:H8M03_11595"/>
<reference evidence="3 4" key="1">
    <citation type="submission" date="2020-08" db="EMBL/GenBank/DDBJ databases">
        <title>Sphingomonas sp. sand1-3 16S ribosomal RNA gene Genome sequencing and assembly.</title>
        <authorList>
            <person name="Kang M."/>
        </authorList>
    </citation>
    <scope>NUCLEOTIDE SEQUENCE [LARGE SCALE GENOMIC DNA]</scope>
    <source>
        <strain evidence="4">sand1-3</strain>
    </source>
</reference>
<feature type="region of interest" description="Disordered" evidence="1">
    <location>
        <begin position="130"/>
        <end position="160"/>
    </location>
</feature>
<protein>
    <submittedName>
        <fullName evidence="3">Uncharacterized protein</fullName>
    </submittedName>
</protein>
<accession>A0A7G9L1X6</accession>
<organism evidence="3 4">
    <name type="scientific">Sphingomonas sabuli</name>
    <dbReference type="NCBI Taxonomy" id="2764186"/>
    <lineage>
        <taxon>Bacteria</taxon>
        <taxon>Pseudomonadati</taxon>
        <taxon>Pseudomonadota</taxon>
        <taxon>Alphaproteobacteria</taxon>
        <taxon>Sphingomonadales</taxon>
        <taxon>Sphingomonadaceae</taxon>
        <taxon>Sphingomonas</taxon>
    </lineage>
</organism>
<keyword evidence="4" id="KW-1185">Reference proteome</keyword>
<feature type="compositionally biased region" description="Low complexity" evidence="1">
    <location>
        <begin position="149"/>
        <end position="160"/>
    </location>
</feature>
<dbReference type="EMBL" id="CP060697">
    <property type="protein sequence ID" value="QNM82625.1"/>
    <property type="molecule type" value="Genomic_DNA"/>
</dbReference>
<evidence type="ECO:0000313" key="4">
    <source>
        <dbReference type="Proteomes" id="UP000515861"/>
    </source>
</evidence>
<feature type="chain" id="PRO_5028971924" evidence="2">
    <location>
        <begin position="21"/>
        <end position="160"/>
    </location>
</feature>
<evidence type="ECO:0000256" key="1">
    <source>
        <dbReference type="SAM" id="MobiDB-lite"/>
    </source>
</evidence>
<evidence type="ECO:0000313" key="3">
    <source>
        <dbReference type="EMBL" id="QNM82625.1"/>
    </source>
</evidence>
<feature type="signal peptide" evidence="2">
    <location>
        <begin position="1"/>
        <end position="20"/>
    </location>
</feature>
<sequence length="160" mass="16984">MIRSFGAAIFLLASAAPALAQRADENAVKSAGDAFGTSVGNEKIGLYSPDDVRGFSAGQAGNIRLEGLSLTEHGGFGRIASGSTIRVGLTAQSYPFPAPTGIADFALRKSGNEAVLSPVISWPVRLSRVRSRRPAADRPRPPQPRRRLLLPIPGGVRRRR</sequence>
<gene>
    <name evidence="3" type="ORF">H8M03_11595</name>
</gene>
<dbReference type="RefSeq" id="WP_187479580.1">
    <property type="nucleotide sequence ID" value="NZ_CP060697.1"/>
</dbReference>
<evidence type="ECO:0000256" key="2">
    <source>
        <dbReference type="SAM" id="SignalP"/>
    </source>
</evidence>
<name>A0A7G9L1X6_9SPHN</name>